<evidence type="ECO:0000256" key="5">
    <source>
        <dbReference type="ARBA" id="ARBA00023040"/>
    </source>
</evidence>
<dbReference type="GO" id="GO:0051379">
    <property type="term" value="F:epinephrine binding"/>
    <property type="evidence" value="ECO:0007669"/>
    <property type="project" value="TreeGrafter"/>
</dbReference>
<dbReference type="Gene3D" id="3.90.1150.10">
    <property type="entry name" value="Aspartate Aminotransferase, domain 1"/>
    <property type="match status" value="1"/>
</dbReference>
<evidence type="ECO:0000256" key="4">
    <source>
        <dbReference type="ARBA" id="ARBA00022989"/>
    </source>
</evidence>
<dbReference type="EMBL" id="FR905341">
    <property type="protein sequence ID" value="CDQ78562.1"/>
    <property type="molecule type" value="Genomic_DNA"/>
</dbReference>
<dbReference type="Gene3D" id="3.40.640.10">
    <property type="entry name" value="Type I PLP-dependent aspartate aminotransferase-like (Major domain)"/>
    <property type="match status" value="1"/>
</dbReference>
<proteinExistence type="inferred from homology"/>
<comment type="subcellular location">
    <subcellularLocation>
        <location evidence="1">Cell membrane</location>
        <topology evidence="1">Multi-pass membrane protein</topology>
    </subcellularLocation>
</comment>
<keyword evidence="2" id="KW-1003">Cell membrane</keyword>
<comment type="similarity">
    <text evidence="10">Belongs to the G-protein coupled receptor 1 family.</text>
</comment>
<dbReference type="GO" id="GO:0015052">
    <property type="term" value="F:beta3-adrenergic receptor activity"/>
    <property type="evidence" value="ECO:0007669"/>
    <property type="project" value="TreeGrafter"/>
</dbReference>
<dbReference type="CDD" id="cd15058">
    <property type="entry name" value="7tmA_Beta_AR"/>
    <property type="match status" value="1"/>
</dbReference>
<feature type="transmembrane region" description="Helical" evidence="12">
    <location>
        <begin position="85"/>
        <end position="111"/>
    </location>
</feature>
<dbReference type="InterPro" id="IPR004839">
    <property type="entry name" value="Aminotransferase_I/II_large"/>
</dbReference>
<dbReference type="PaxDb" id="8022-A0A060XH49"/>
<evidence type="ECO:0000259" key="13">
    <source>
        <dbReference type="PROSITE" id="PS50262"/>
    </source>
</evidence>
<sequence>MHEKSILPLCMSFLMKMDFNLSSIVLYAVNTTVTPFHNNTGPYHPAAGPWSLLLLVIIIMTIVVGNLLVIIAIARTSQLQTMTNIFIMSLACADLIMGVLVVPLGATIVVTGNWQLSDMSCELWTSVDVLCVTASIETLCVIAVDRYIAITRPLRHKVLLNKWRARLIVCVVWIVSALISFVPIMNQLWRAEEDPEAMVCYQDPACCDFMTNSTFAIISSVVSFYIPLLIMIFVYVKVFLIATRQVQLIDKTRLRFQSEWPAPTTTQLSNHSCNILPLGYGGSSSCTSSPRKRSSRRRPSRLTVVKEHKALKTLGIIMGTFTLCWLPFFVANIINVFDRNVPPGEIFRLLNWLGYINSGLNPIIYCRSPEFRTAFKNLLGCPWFSTPRLNTLGVYKEKRTHCPCFLGSPEAASSFQKPPAAARPEGDESLASSQSSDKSEEPSPGPPHFNGNTQFSEFSKPENELAPLQPVQHPPTADNPLSLSHKTSAHRERLFTRQIAIGSTHKSMVSTTINKGLVACLVQTEQGDETKKMRQTCNSDGGVGSTENVQARGITLLSIFVDTPTAEPNPETKLLADFKTDTHLRKVYLAGREYLNKEGQTSVSPLIGKIMQQICTDPTLCPEYPSSFGLPEFTRRATELVLGRDCHAIVENRVLGVQTVGCTGAVRLGAELLKHWYNVSGVWCGPVYLSSPCDDSLAGIFEAAGIQDVRRYRYWDTEQRGVGVQKMMEDLEMAPEQSVIVLSASAHCPTGSDLSQKHWRLLTQLMVRCRFFPFFLLPAQGLCHGDFQQDAWPVRLCASLGMELLCAQSFSHSFGLYGERVGHLLCVLKQSSTLLAVQSQAEKQVRALWSRPSVRGARVVATVLSNPAHHVEWQEGVKSMVERGILVRERLREKLRLLGCPGSWDHLIQQGGLYCCTGLNGEQTILSPVSMMFRVKINWSRVAGF</sequence>
<name>A0A060XH49_ONCMY</name>
<dbReference type="PROSITE" id="PS50262">
    <property type="entry name" value="G_PROTEIN_RECEP_F1_2"/>
    <property type="match status" value="1"/>
</dbReference>
<evidence type="ECO:0000256" key="10">
    <source>
        <dbReference type="RuleBase" id="RU000688"/>
    </source>
</evidence>
<dbReference type="SMART" id="SM01381">
    <property type="entry name" value="7TM_GPCR_Srsx"/>
    <property type="match status" value="1"/>
</dbReference>
<evidence type="ECO:0000256" key="1">
    <source>
        <dbReference type="ARBA" id="ARBA00004651"/>
    </source>
</evidence>
<feature type="domain" description="G-protein coupled receptors family 1 profile" evidence="13">
    <location>
        <begin position="65"/>
        <end position="365"/>
    </location>
</feature>
<evidence type="ECO:0000256" key="8">
    <source>
        <dbReference type="ARBA" id="ARBA00023170"/>
    </source>
</evidence>
<dbReference type="InterPro" id="IPR015424">
    <property type="entry name" value="PyrdxlP-dep_Trfase"/>
</dbReference>
<evidence type="ECO:0000313" key="14">
    <source>
        <dbReference type="EMBL" id="CDQ78562.1"/>
    </source>
</evidence>
<dbReference type="Pfam" id="PF00155">
    <property type="entry name" value="Aminotran_1_2"/>
    <property type="match status" value="1"/>
</dbReference>
<dbReference type="GO" id="GO:0005886">
    <property type="term" value="C:plasma membrane"/>
    <property type="evidence" value="ECO:0007669"/>
    <property type="project" value="UniProtKB-SubCell"/>
</dbReference>
<keyword evidence="4 12" id="KW-1133">Transmembrane helix</keyword>
<dbReference type="GO" id="GO:0071880">
    <property type="term" value="P:adenylate cyclase-activating adrenergic receptor signaling pathway"/>
    <property type="evidence" value="ECO:0007669"/>
    <property type="project" value="TreeGrafter"/>
</dbReference>
<evidence type="ECO:0000313" key="15">
    <source>
        <dbReference type="Proteomes" id="UP000193380"/>
    </source>
</evidence>
<feature type="region of interest" description="Disordered" evidence="11">
    <location>
        <begin position="415"/>
        <end position="483"/>
    </location>
</feature>
<dbReference type="AlphaFoldDB" id="A0A060XH49"/>
<dbReference type="GO" id="GO:0002025">
    <property type="term" value="P:norepinephrine-epinephrine-mediated vasodilation involved in regulation of systemic arterial blood pressure"/>
    <property type="evidence" value="ECO:0007669"/>
    <property type="project" value="TreeGrafter"/>
</dbReference>
<dbReference type="SUPFAM" id="SSF53383">
    <property type="entry name" value="PLP-dependent transferases"/>
    <property type="match status" value="1"/>
</dbReference>
<evidence type="ECO:0000256" key="3">
    <source>
        <dbReference type="ARBA" id="ARBA00022692"/>
    </source>
</evidence>
<evidence type="ECO:0000256" key="11">
    <source>
        <dbReference type="SAM" id="MobiDB-lite"/>
    </source>
</evidence>
<feature type="transmembrane region" description="Helical" evidence="12">
    <location>
        <begin position="224"/>
        <end position="243"/>
    </location>
</feature>
<dbReference type="STRING" id="8022.A0A060XH49"/>
<evidence type="ECO:0000256" key="2">
    <source>
        <dbReference type="ARBA" id="ARBA00022475"/>
    </source>
</evidence>
<reference evidence="14 15" key="1">
    <citation type="journal article" date="2014" name="Nat. Commun.">
        <title>The rainbow trout genome provides novel insights into evolution after whole-genome duplication in vertebrates.</title>
        <authorList>
            <person name="Berthelot C."/>
            <person name="Brunet F."/>
            <person name="Chalopin D."/>
            <person name="Juanchich A."/>
            <person name="Bernard M."/>
            <person name="Noel B."/>
            <person name="Bento P."/>
            <person name="Da Silva C."/>
            <person name="Labadie K."/>
            <person name="Alberti A."/>
            <person name="Aury J.M."/>
            <person name="Louis A."/>
            <person name="Dehais P."/>
            <person name="Bardou P."/>
            <person name="Montfort J."/>
            <person name="Klopp C."/>
            <person name="Cabau C."/>
            <person name="Gaspin C."/>
            <person name="Thorgaard G.H."/>
            <person name="Boussaha M."/>
            <person name="Quillet E."/>
            <person name="Guyomard R."/>
            <person name="Galiana D."/>
            <person name="Bobe J."/>
            <person name="Volff J.N."/>
            <person name="Genet C."/>
            <person name="Wincker P."/>
            <person name="Jaillon O."/>
            <person name="Roest Crollius H."/>
            <person name="Guiguen Y."/>
        </authorList>
    </citation>
    <scope>NUCLEOTIDE SEQUENCE [LARGE SCALE GENOMIC DNA]</scope>
</reference>
<feature type="transmembrane region" description="Helical" evidence="12">
    <location>
        <begin position="49"/>
        <end position="73"/>
    </location>
</feature>
<evidence type="ECO:0000256" key="6">
    <source>
        <dbReference type="ARBA" id="ARBA00023136"/>
    </source>
</evidence>
<dbReference type="Proteomes" id="UP000193380">
    <property type="component" value="Chromosome 11"/>
</dbReference>
<feature type="transmembrane region" description="Helical" evidence="12">
    <location>
        <begin position="310"/>
        <end position="330"/>
    </location>
</feature>
<dbReference type="PROSITE" id="PS00237">
    <property type="entry name" value="G_PROTEIN_RECEP_F1_1"/>
    <property type="match status" value="1"/>
</dbReference>
<dbReference type="InterPro" id="IPR000276">
    <property type="entry name" value="GPCR_Rhodpsn"/>
</dbReference>
<keyword evidence="8 10" id="KW-0675">Receptor</keyword>
<dbReference type="SUPFAM" id="SSF81321">
    <property type="entry name" value="Family A G protein-coupled receptor-like"/>
    <property type="match status" value="1"/>
</dbReference>
<feature type="transmembrane region" description="Helical" evidence="12">
    <location>
        <begin position="123"/>
        <end position="144"/>
    </location>
</feature>
<keyword evidence="5 10" id="KW-0297">G-protein coupled receptor</keyword>
<dbReference type="GO" id="GO:0043410">
    <property type="term" value="P:positive regulation of MAPK cascade"/>
    <property type="evidence" value="ECO:0007669"/>
    <property type="project" value="TreeGrafter"/>
</dbReference>
<keyword evidence="3 10" id="KW-0812">Transmembrane</keyword>
<protein>
    <recommendedName>
        <fullName evidence="13">G-protein coupled receptors family 1 profile domain-containing protein</fullName>
    </recommendedName>
</protein>
<dbReference type="InterPro" id="IPR017452">
    <property type="entry name" value="GPCR_Rhodpsn_7TM"/>
</dbReference>
<organism evidence="14 15">
    <name type="scientific">Oncorhynchus mykiss</name>
    <name type="common">Rainbow trout</name>
    <name type="synonym">Salmo gairdneri</name>
    <dbReference type="NCBI Taxonomy" id="8022"/>
    <lineage>
        <taxon>Eukaryota</taxon>
        <taxon>Metazoa</taxon>
        <taxon>Chordata</taxon>
        <taxon>Craniata</taxon>
        <taxon>Vertebrata</taxon>
        <taxon>Euteleostomi</taxon>
        <taxon>Actinopterygii</taxon>
        <taxon>Neopterygii</taxon>
        <taxon>Teleostei</taxon>
        <taxon>Protacanthopterygii</taxon>
        <taxon>Salmoniformes</taxon>
        <taxon>Salmonidae</taxon>
        <taxon>Salmoninae</taxon>
        <taxon>Oncorhynchus</taxon>
    </lineage>
</organism>
<gene>
    <name evidence="14" type="ORF">GSONMT00015122001</name>
</gene>
<evidence type="ECO:0000256" key="7">
    <source>
        <dbReference type="ARBA" id="ARBA00023157"/>
    </source>
</evidence>
<evidence type="ECO:0000256" key="9">
    <source>
        <dbReference type="ARBA" id="ARBA00023224"/>
    </source>
</evidence>
<dbReference type="Pfam" id="PF00001">
    <property type="entry name" value="7tm_1"/>
    <property type="match status" value="1"/>
</dbReference>
<keyword evidence="6 12" id="KW-0472">Membrane</keyword>
<dbReference type="GO" id="GO:0030170">
    <property type="term" value="F:pyridoxal phosphate binding"/>
    <property type="evidence" value="ECO:0007669"/>
    <property type="project" value="InterPro"/>
</dbReference>
<keyword evidence="7" id="KW-1015">Disulfide bond</keyword>
<dbReference type="PANTHER" id="PTHR24248:SF3">
    <property type="entry name" value="BETA-3 ADRENERGIC RECEPTOR"/>
    <property type="match status" value="1"/>
</dbReference>
<dbReference type="InterPro" id="IPR015421">
    <property type="entry name" value="PyrdxlP-dep_Trfase_major"/>
</dbReference>
<dbReference type="PANTHER" id="PTHR24248">
    <property type="entry name" value="ADRENERGIC RECEPTOR-RELATED G-PROTEIN COUPLED RECEPTOR"/>
    <property type="match status" value="1"/>
</dbReference>
<dbReference type="InterPro" id="IPR015422">
    <property type="entry name" value="PyrdxlP-dep_Trfase_small"/>
</dbReference>
<dbReference type="PRINTS" id="PR00237">
    <property type="entry name" value="GPCRRHODOPSN"/>
</dbReference>
<accession>A0A060XH49</accession>
<dbReference type="Gene3D" id="1.20.1070.10">
    <property type="entry name" value="Rhodopsin 7-helix transmembrane proteins"/>
    <property type="match status" value="1"/>
</dbReference>
<evidence type="ECO:0000256" key="12">
    <source>
        <dbReference type="SAM" id="Phobius"/>
    </source>
</evidence>
<feature type="transmembrane region" description="Helical" evidence="12">
    <location>
        <begin position="165"/>
        <end position="185"/>
    </location>
</feature>
<keyword evidence="9 10" id="KW-0807">Transducer</keyword>